<feature type="chain" id="PRO_5015577437" description="TonB-dependent receptor" evidence="5">
    <location>
        <begin position="21"/>
        <end position="1001"/>
    </location>
</feature>
<dbReference type="InterPro" id="IPR037066">
    <property type="entry name" value="Plug_dom_sf"/>
</dbReference>
<dbReference type="Proteomes" id="UP000237310">
    <property type="component" value="Unassembled WGS sequence"/>
</dbReference>
<comment type="similarity">
    <text evidence="4">Belongs to the TonB-dependent receptor family.</text>
</comment>
<evidence type="ECO:0000256" key="4">
    <source>
        <dbReference type="RuleBase" id="RU003357"/>
    </source>
</evidence>
<dbReference type="SUPFAM" id="SSF56935">
    <property type="entry name" value="Porins"/>
    <property type="match status" value="1"/>
</dbReference>
<gene>
    <name evidence="8" type="ORF">C3L50_09025</name>
</gene>
<reference evidence="8 9" key="1">
    <citation type="submission" date="2018-01" db="EMBL/GenBank/DDBJ databases">
        <authorList>
            <person name="Gaut B.S."/>
            <person name="Morton B.R."/>
            <person name="Clegg M.T."/>
            <person name="Duvall M.R."/>
        </authorList>
    </citation>
    <scope>NUCLEOTIDE SEQUENCE [LARGE SCALE GENOMIC DNA]</scope>
    <source>
        <strain evidence="8 9">HR-AY</strain>
    </source>
</reference>
<accession>A0A2S5ABJ2</accession>
<proteinExistence type="inferred from homology"/>
<keyword evidence="4" id="KW-0798">TonB box</keyword>
<evidence type="ECO:0000256" key="3">
    <source>
        <dbReference type="ARBA" id="ARBA00023237"/>
    </source>
</evidence>
<evidence type="ECO:0000259" key="7">
    <source>
        <dbReference type="Pfam" id="PF07715"/>
    </source>
</evidence>
<dbReference type="GO" id="GO:0009279">
    <property type="term" value="C:cell outer membrane"/>
    <property type="evidence" value="ECO:0007669"/>
    <property type="project" value="UniProtKB-SubCell"/>
</dbReference>
<feature type="domain" description="TonB-dependent receptor-like beta-barrel" evidence="6">
    <location>
        <begin position="491"/>
        <end position="933"/>
    </location>
</feature>
<dbReference type="InterPro" id="IPR008969">
    <property type="entry name" value="CarboxyPept-like_regulatory"/>
</dbReference>
<dbReference type="Gene3D" id="2.60.40.1120">
    <property type="entry name" value="Carboxypeptidase-like, regulatory domain"/>
    <property type="match status" value="1"/>
</dbReference>
<protein>
    <recommendedName>
        <fullName evidence="10">TonB-dependent receptor</fullName>
    </recommendedName>
</protein>
<dbReference type="InterPro" id="IPR012910">
    <property type="entry name" value="Plug_dom"/>
</dbReference>
<dbReference type="Pfam" id="PF07715">
    <property type="entry name" value="Plug"/>
    <property type="match status" value="1"/>
</dbReference>
<keyword evidence="2 4" id="KW-0472">Membrane</keyword>
<keyword evidence="3" id="KW-0998">Cell outer membrane</keyword>
<evidence type="ECO:0000259" key="6">
    <source>
        <dbReference type="Pfam" id="PF00593"/>
    </source>
</evidence>
<dbReference type="SUPFAM" id="SSF49464">
    <property type="entry name" value="Carboxypeptidase regulatory domain-like"/>
    <property type="match status" value="1"/>
</dbReference>
<name>A0A2S5ABJ2_9FLAO</name>
<dbReference type="EMBL" id="PQVG01000004">
    <property type="protein sequence ID" value="POY39961.1"/>
    <property type="molecule type" value="Genomic_DNA"/>
</dbReference>
<dbReference type="PANTHER" id="PTHR40980">
    <property type="entry name" value="PLUG DOMAIN-CONTAINING PROTEIN"/>
    <property type="match status" value="1"/>
</dbReference>
<organism evidence="8 9">
    <name type="scientific">Flavobacterium alvei</name>
    <dbReference type="NCBI Taxonomy" id="2080416"/>
    <lineage>
        <taxon>Bacteria</taxon>
        <taxon>Pseudomonadati</taxon>
        <taxon>Bacteroidota</taxon>
        <taxon>Flavobacteriia</taxon>
        <taxon>Flavobacteriales</taxon>
        <taxon>Flavobacteriaceae</taxon>
        <taxon>Flavobacterium</taxon>
    </lineage>
</organism>
<dbReference type="OrthoDB" id="9768470at2"/>
<evidence type="ECO:0008006" key="10">
    <source>
        <dbReference type="Google" id="ProtNLM"/>
    </source>
</evidence>
<sequence>MKLSKLIGFLFLATSVYSQNAIVAELSDNLVADVTIHTNIDDASIIKGTVIEESTGKPLPGVLVVIKDTKFSTTTDAEGKFYFRKMPAGKYNLEFSFFSFSTKIVSDVEVIDKEATVLTVSLAEMNGTLDEVIVKTTVKAKAESVQSLLTMQKTSVRVSDGISAESIKRTPDKTASDALRRISGASIQNNKFIVIRGLNDRYNTTYLNGSPLPSTEPDRKAFSFDIFPTNMLDNLIINKTASPDLPGEFAGGVIEINTKMAPDKDFQTLSIGGGYNTVTTGKTQIKANDAKVGLPSYFPSSAVMFELQKPPKTENNILAIDDLSKKYQTDWGTKEDQFDPNTSFQLSLGRYFKFNGDQSLGLLASVTNNVSNVYADRTQKFYEVANDLREDFSDKSYTTQRLSGAILNLTLKMNTNNKFSFKNLYSVNTETRFTDRFGTKNVTDVEPIMLISTNRFFSRNNIYTGQLIGEHFLPDSKIKINWVGSYSNIKRDIPSERRNTYEYIQFSDGTQSVPTANFIIGVVGKDSPGSIFTSLNKEFIFSTKIDVSKKINFSDDFSADFKIGGITQSRNRKFEARQLGYIPFNGTVGGVRYETVSPSITVLPSETMFNSSNMGILSTSPKVSGLTLYDGTKGSDTYDAESNLDAGYLMIDNVFKKLRVVWGVRVENYYQFLNSKTIENTPITVEDKQFDVLPSINFIYKLTKNQNIRLSGSKTLNRPEFRELAPFLFFDNETRFNTSGNPELKITEIYNADLRYEFFPGKGQLFSVSAFYKDFKNPIELQALANNSNIYKNAKSGTDYGVEFEFRSLLSTMTGMKERKFFDDLTLYANLAVIRSKVDISNLFETPYAIEDTPMQGQSPFVLNAGILYTNTEAGWSFSANLNRIGDRISIHANQTLGNPVAGFWEKARTLLDLQLAKTLFNKKLEFKINLQNALAQDLILYQNNYELSSTANQVKGFKAFTNKMILGDSQNKNGYDSSYDDLNARIKFGSTYSFTLTYSF</sequence>
<keyword evidence="5" id="KW-0732">Signal</keyword>
<evidence type="ECO:0000313" key="9">
    <source>
        <dbReference type="Proteomes" id="UP000237310"/>
    </source>
</evidence>
<dbReference type="Gene3D" id="2.40.170.20">
    <property type="entry name" value="TonB-dependent receptor, beta-barrel domain"/>
    <property type="match status" value="1"/>
</dbReference>
<comment type="subcellular location">
    <subcellularLocation>
        <location evidence="1 4">Cell outer membrane</location>
    </subcellularLocation>
</comment>
<comment type="caution">
    <text evidence="8">The sequence shown here is derived from an EMBL/GenBank/DDBJ whole genome shotgun (WGS) entry which is preliminary data.</text>
</comment>
<dbReference type="Pfam" id="PF13715">
    <property type="entry name" value="CarbopepD_reg_2"/>
    <property type="match status" value="1"/>
</dbReference>
<evidence type="ECO:0000256" key="5">
    <source>
        <dbReference type="SAM" id="SignalP"/>
    </source>
</evidence>
<dbReference type="Gene3D" id="2.170.130.10">
    <property type="entry name" value="TonB-dependent receptor, plug domain"/>
    <property type="match status" value="1"/>
</dbReference>
<feature type="domain" description="TonB-dependent receptor plug" evidence="7">
    <location>
        <begin position="154"/>
        <end position="252"/>
    </location>
</feature>
<keyword evidence="9" id="KW-1185">Reference proteome</keyword>
<evidence type="ECO:0000313" key="8">
    <source>
        <dbReference type="EMBL" id="POY39961.1"/>
    </source>
</evidence>
<dbReference type="RefSeq" id="WP_103805849.1">
    <property type="nucleotide sequence ID" value="NZ_PQVG01000004.1"/>
</dbReference>
<evidence type="ECO:0000256" key="2">
    <source>
        <dbReference type="ARBA" id="ARBA00023136"/>
    </source>
</evidence>
<dbReference type="InterPro" id="IPR036942">
    <property type="entry name" value="Beta-barrel_TonB_sf"/>
</dbReference>
<feature type="signal peptide" evidence="5">
    <location>
        <begin position="1"/>
        <end position="20"/>
    </location>
</feature>
<dbReference type="InterPro" id="IPR000531">
    <property type="entry name" value="Beta-barrel_TonB"/>
</dbReference>
<dbReference type="AlphaFoldDB" id="A0A2S5ABJ2"/>
<evidence type="ECO:0000256" key="1">
    <source>
        <dbReference type="ARBA" id="ARBA00004442"/>
    </source>
</evidence>
<dbReference type="PANTHER" id="PTHR40980:SF5">
    <property type="entry name" value="TONB-DEPENDENT RECEPTOR"/>
    <property type="match status" value="1"/>
</dbReference>
<dbReference type="Pfam" id="PF00593">
    <property type="entry name" value="TonB_dep_Rec_b-barrel"/>
    <property type="match status" value="1"/>
</dbReference>